<accession>A0AA38VS42</accession>
<evidence type="ECO:0000313" key="3">
    <source>
        <dbReference type="Proteomes" id="UP001174694"/>
    </source>
</evidence>
<feature type="region of interest" description="Disordered" evidence="1">
    <location>
        <begin position="62"/>
        <end position="87"/>
    </location>
</feature>
<dbReference type="AlphaFoldDB" id="A0AA38VS42"/>
<proteinExistence type="predicted"/>
<reference evidence="2" key="1">
    <citation type="submission" date="2022-07" db="EMBL/GenBank/DDBJ databases">
        <title>Fungi with potential for degradation of polypropylene.</title>
        <authorList>
            <person name="Gostincar C."/>
        </authorList>
    </citation>
    <scope>NUCLEOTIDE SEQUENCE</scope>
    <source>
        <strain evidence="2">EXF-13308</strain>
    </source>
</reference>
<comment type="caution">
    <text evidence="2">The sequence shown here is derived from an EMBL/GenBank/DDBJ whole genome shotgun (WGS) entry which is preliminary data.</text>
</comment>
<evidence type="ECO:0000256" key="1">
    <source>
        <dbReference type="SAM" id="MobiDB-lite"/>
    </source>
</evidence>
<gene>
    <name evidence="2" type="ORF">NKR23_g4596</name>
</gene>
<dbReference type="Proteomes" id="UP001174694">
    <property type="component" value="Unassembled WGS sequence"/>
</dbReference>
<keyword evidence="3" id="KW-1185">Reference proteome</keyword>
<organism evidence="2 3">
    <name type="scientific">Pleurostoma richardsiae</name>
    <dbReference type="NCBI Taxonomy" id="41990"/>
    <lineage>
        <taxon>Eukaryota</taxon>
        <taxon>Fungi</taxon>
        <taxon>Dikarya</taxon>
        <taxon>Ascomycota</taxon>
        <taxon>Pezizomycotina</taxon>
        <taxon>Sordariomycetes</taxon>
        <taxon>Sordariomycetidae</taxon>
        <taxon>Calosphaeriales</taxon>
        <taxon>Pleurostomataceae</taxon>
        <taxon>Pleurostoma</taxon>
    </lineage>
</organism>
<name>A0AA38VS42_9PEZI</name>
<sequence>MGISMLPTTTTTAQAAPTIILITTDKNPTVVYPSFTPPDYGGAIASTDQEIGHASATAGNSFVQPTYGASETSDRGQQIQSGGRKTMAANPATVRVLPTGVVIDGTTIADSPQSKTQTVTVNGNTFTIDPTQVIGAGATIDRPSMMGGVFVPTPTSTNIGGIAVAVTSSLAILDGTTFTLGSTTTTAVVDGQTVTIGPEGIAVASKTLRVSAMPEPTQIVIAGGELVTAIGPSIFVIESTTITYGPGYTSVTVVDGDTITVGAAAVTVHGTTIGGVSLVSTGTEYEIVGGATITEVGASLVVIQGTTFTVGPGATTTTKIVGGETITIGPSGISISTTLSLPYPFGPATTITPEATATGAATTSIKSKDAGMALEPNWLTELFLSCIAIGVWAVGI</sequence>
<dbReference type="EMBL" id="JANBVO010000011">
    <property type="protein sequence ID" value="KAJ9149071.1"/>
    <property type="molecule type" value="Genomic_DNA"/>
</dbReference>
<protein>
    <submittedName>
        <fullName evidence="2">Uncharacterized protein</fullName>
    </submittedName>
</protein>
<evidence type="ECO:0000313" key="2">
    <source>
        <dbReference type="EMBL" id="KAJ9149071.1"/>
    </source>
</evidence>
<feature type="compositionally biased region" description="Polar residues" evidence="1">
    <location>
        <begin position="62"/>
        <end position="83"/>
    </location>
</feature>